<evidence type="ECO:0000313" key="2">
    <source>
        <dbReference type="Proteomes" id="UP001152531"/>
    </source>
</evidence>
<sequence>MTKPELAADDLDDGLDYEFDSTVADDVENTEEFVDDGKGGVSDEDQFETEELSKPETEGRKKRKTTDSKFKEKKRLKMEMDLEAKKKISAESSPEVITDYINQIVSQKNKKLSSLELSDLYISKTDVRSTAEFSEKRNLDNLPKFIDGKFNNMLPATKKDSKKKKEQKNQKNQNSDERKFIGIISMSAIRACDIHRATRDLSGSSLKLINKNKINVDLKLLTTTNARVLCCTPGRLQKVLESEDSPLKSEEIKILILDNSYLDQKGQNIWDIPETIKVIKSLTSAGSKVYLY</sequence>
<dbReference type="Proteomes" id="UP001152531">
    <property type="component" value="Unassembled WGS sequence"/>
</dbReference>
<evidence type="ECO:0000313" key="1">
    <source>
        <dbReference type="EMBL" id="CAH6721166.1"/>
    </source>
</evidence>
<proteinExistence type="predicted"/>
<name>A0ACA9Y8V9_9ASCO</name>
<reference evidence="1" key="1">
    <citation type="submission" date="2022-06" db="EMBL/GenBank/DDBJ databases">
        <authorList>
            <person name="Legras J.-L."/>
            <person name="Devillers H."/>
            <person name="Grondin C."/>
        </authorList>
    </citation>
    <scope>NUCLEOTIDE SEQUENCE</scope>
    <source>
        <strain evidence="1">CLIB 1444</strain>
    </source>
</reference>
<keyword evidence="2" id="KW-1185">Reference proteome</keyword>
<organism evidence="1 2">
    <name type="scientific">[Candida] jaroonii</name>
    <dbReference type="NCBI Taxonomy" id="467808"/>
    <lineage>
        <taxon>Eukaryota</taxon>
        <taxon>Fungi</taxon>
        <taxon>Dikarya</taxon>
        <taxon>Ascomycota</taxon>
        <taxon>Saccharomycotina</taxon>
        <taxon>Pichiomycetes</taxon>
        <taxon>Debaryomycetaceae</taxon>
        <taxon>Yamadazyma</taxon>
    </lineage>
</organism>
<protein>
    <submittedName>
        <fullName evidence="1">Protein Cms1p</fullName>
    </submittedName>
</protein>
<gene>
    <name evidence="1" type="ORF">CLIB1444_05S05028</name>
</gene>
<accession>A0ACA9Y8V9</accession>
<dbReference type="EMBL" id="CALSDN010000005">
    <property type="protein sequence ID" value="CAH6721166.1"/>
    <property type="molecule type" value="Genomic_DNA"/>
</dbReference>
<comment type="caution">
    <text evidence="1">The sequence shown here is derived from an EMBL/GenBank/DDBJ whole genome shotgun (WGS) entry which is preliminary data.</text>
</comment>